<dbReference type="Gene3D" id="3.90.1150.10">
    <property type="entry name" value="Aspartate Aminotransferase, domain 1"/>
    <property type="match status" value="1"/>
</dbReference>
<dbReference type="InterPro" id="IPR000653">
    <property type="entry name" value="DegT/StrS_aminotransferase"/>
</dbReference>
<dbReference type="GO" id="GO:0000271">
    <property type="term" value="P:polysaccharide biosynthetic process"/>
    <property type="evidence" value="ECO:0007669"/>
    <property type="project" value="TreeGrafter"/>
</dbReference>
<comment type="cofactor">
    <cofactor evidence="1">
        <name>pyridoxal 5'-phosphate</name>
        <dbReference type="ChEBI" id="CHEBI:597326"/>
    </cofactor>
</comment>
<reference evidence="5 6" key="1">
    <citation type="submission" date="2018-11" db="EMBL/GenBank/DDBJ databases">
        <authorList>
            <person name="Mardanov A.V."/>
            <person name="Ravin N.V."/>
            <person name="Dedysh S.N."/>
        </authorList>
    </citation>
    <scope>NUCLEOTIDE SEQUENCE [LARGE SCALE GENOMIC DNA]</scope>
    <source>
        <strain evidence="5 6">AF10</strain>
    </source>
</reference>
<protein>
    <submittedName>
        <fullName evidence="5">CDP-4-dehydro-6-deoxy-D-glucose 3-dehydratase</fullName>
    </submittedName>
</protein>
<dbReference type="InterPro" id="IPR015424">
    <property type="entry name" value="PyrdxlP-dep_Trfase"/>
</dbReference>
<evidence type="ECO:0000256" key="4">
    <source>
        <dbReference type="RuleBase" id="RU004508"/>
    </source>
</evidence>
<evidence type="ECO:0000256" key="1">
    <source>
        <dbReference type="ARBA" id="ARBA00001933"/>
    </source>
</evidence>
<dbReference type="AlphaFoldDB" id="A0A4Q0T4P6"/>
<proteinExistence type="inferred from homology"/>
<dbReference type="FunFam" id="3.40.640.10:FF:000079">
    <property type="entry name" value="LPS biosynthesis protein"/>
    <property type="match status" value="1"/>
</dbReference>
<name>A0A4Q0T4P6_9BACT</name>
<keyword evidence="2 4" id="KW-0663">Pyridoxal phosphate</keyword>
<dbReference type="Pfam" id="PF01041">
    <property type="entry name" value="DegT_DnrJ_EryC1"/>
    <property type="match status" value="1"/>
</dbReference>
<dbReference type="InterPro" id="IPR015421">
    <property type="entry name" value="PyrdxlP-dep_Trfase_major"/>
</dbReference>
<dbReference type="PIRSF" id="PIRSF000390">
    <property type="entry name" value="PLP_StrS"/>
    <property type="match status" value="1"/>
</dbReference>
<keyword evidence="6" id="KW-1185">Reference proteome</keyword>
<dbReference type="PANTHER" id="PTHR30244">
    <property type="entry name" value="TRANSAMINASE"/>
    <property type="match status" value="1"/>
</dbReference>
<dbReference type="RefSeq" id="WP_128911211.1">
    <property type="nucleotide sequence ID" value="NZ_RDSM01000001.1"/>
</dbReference>
<dbReference type="GO" id="GO:0008483">
    <property type="term" value="F:transaminase activity"/>
    <property type="evidence" value="ECO:0007669"/>
    <property type="project" value="TreeGrafter"/>
</dbReference>
<dbReference type="EMBL" id="RDSM01000001">
    <property type="protein sequence ID" value="RXH56969.1"/>
    <property type="molecule type" value="Genomic_DNA"/>
</dbReference>
<reference evidence="6" key="2">
    <citation type="submission" date="2019-02" db="EMBL/GenBank/DDBJ databases">
        <title>Granulicella sibirica sp. nov., a psychrotolerant acidobacterium isolated from an organic soil layer in forested tundra, West Siberia.</title>
        <authorList>
            <person name="Oshkin I.Y."/>
            <person name="Kulichevskaya I.S."/>
            <person name="Rijpstra W.I.C."/>
            <person name="Sinninghe Damste J.S."/>
            <person name="Rakitin A.L."/>
            <person name="Ravin N.V."/>
            <person name="Dedysh S.N."/>
        </authorList>
    </citation>
    <scope>NUCLEOTIDE SEQUENCE [LARGE SCALE GENOMIC DNA]</scope>
    <source>
        <strain evidence="6">AF10</strain>
    </source>
</reference>
<organism evidence="5 6">
    <name type="scientific">Granulicella sibirica</name>
    <dbReference type="NCBI Taxonomy" id="2479048"/>
    <lineage>
        <taxon>Bacteria</taxon>
        <taxon>Pseudomonadati</taxon>
        <taxon>Acidobacteriota</taxon>
        <taxon>Terriglobia</taxon>
        <taxon>Terriglobales</taxon>
        <taxon>Acidobacteriaceae</taxon>
        <taxon>Granulicella</taxon>
    </lineage>
</organism>
<dbReference type="Gene3D" id="3.40.640.10">
    <property type="entry name" value="Type I PLP-dependent aspartate aminotransferase-like (Major domain)"/>
    <property type="match status" value="1"/>
</dbReference>
<dbReference type="GO" id="GO:0030170">
    <property type="term" value="F:pyridoxal phosphate binding"/>
    <property type="evidence" value="ECO:0007669"/>
    <property type="project" value="TreeGrafter"/>
</dbReference>
<comment type="caution">
    <text evidence="5">The sequence shown here is derived from an EMBL/GenBank/DDBJ whole genome shotgun (WGS) entry which is preliminary data.</text>
</comment>
<dbReference type="CDD" id="cd00616">
    <property type="entry name" value="AHBA_syn"/>
    <property type="match status" value="1"/>
</dbReference>
<dbReference type="OrthoDB" id="9810913at2"/>
<evidence type="ECO:0000256" key="2">
    <source>
        <dbReference type="ARBA" id="ARBA00022898"/>
    </source>
</evidence>
<dbReference type="NCBIfam" id="NF011936">
    <property type="entry name" value="PRK15407.1"/>
    <property type="match status" value="1"/>
</dbReference>
<dbReference type="InterPro" id="IPR015422">
    <property type="entry name" value="PyrdxlP-dep_Trfase_small"/>
</dbReference>
<dbReference type="Proteomes" id="UP000289437">
    <property type="component" value="Unassembled WGS sequence"/>
</dbReference>
<evidence type="ECO:0000313" key="5">
    <source>
        <dbReference type="EMBL" id="RXH56969.1"/>
    </source>
</evidence>
<accession>A0A4Q0T4P6</accession>
<gene>
    <name evidence="5" type="ORF">GRAN_0279</name>
</gene>
<sequence length="449" mass="49443">MTEKAEALRKQILELTAQYHAEAFPARDFLPGQSGVQVSGKVIGPDDICSVVDSALDAWFTTGRFARDFERKLARFFGVRSASLVNSGSSANLVALSALTSPKLGDRQLKPGHEVITVAAGFPTTVNPIIQNRLIPVFVDVTLPTFEIDITKLEEARSDKTRAVMIAHTLGNVFNVGAVSDFCKKHNLWLIEDCCDALGSTFKGQKVGTFGDIATVSFYPAHHITMGEGGAVLTDKPALQVLIDSFRDWGRDCWCEPGVDNTCGKRFDWQLGTLPCGYDHKYTYSHVGYNLKATDMQAALGVSQIAKLPHFIARRKENFAYLWNALSHLQDVLVLPVAGEHADPSWFGFPIAVKEDAPFTRDQMTRAFDAAKVATRLMFAGNLLRQPAYEGWEYRVVGELKNTDYVMNQVFWLGVFPGLTSEMLDYIAKVATDFVATANSGLKVVQTTA</sequence>
<evidence type="ECO:0000313" key="6">
    <source>
        <dbReference type="Proteomes" id="UP000289437"/>
    </source>
</evidence>
<evidence type="ECO:0000256" key="3">
    <source>
        <dbReference type="ARBA" id="ARBA00037999"/>
    </source>
</evidence>
<dbReference type="SUPFAM" id="SSF53383">
    <property type="entry name" value="PLP-dependent transferases"/>
    <property type="match status" value="1"/>
</dbReference>
<comment type="similarity">
    <text evidence="3 4">Belongs to the DegT/DnrJ/EryC1 family.</text>
</comment>
<dbReference type="PANTHER" id="PTHR30244:SF34">
    <property type="entry name" value="DTDP-4-AMINO-4,6-DIDEOXYGALACTOSE TRANSAMINASE"/>
    <property type="match status" value="1"/>
</dbReference>